<organism evidence="9 10">
    <name type="scientific">Porphyromonas gulae</name>
    <dbReference type="NCBI Taxonomy" id="111105"/>
    <lineage>
        <taxon>Bacteria</taxon>
        <taxon>Pseudomonadati</taxon>
        <taxon>Bacteroidota</taxon>
        <taxon>Bacteroidia</taxon>
        <taxon>Bacteroidales</taxon>
        <taxon>Porphyromonadaceae</taxon>
        <taxon>Porphyromonas</taxon>
    </lineage>
</organism>
<feature type="transmembrane region" description="Helical" evidence="6">
    <location>
        <begin position="373"/>
        <end position="396"/>
    </location>
</feature>
<dbReference type="GO" id="GO:0005886">
    <property type="term" value="C:plasma membrane"/>
    <property type="evidence" value="ECO:0007669"/>
    <property type="project" value="UniProtKB-SubCell"/>
</dbReference>
<dbReference type="Proteomes" id="UP000030130">
    <property type="component" value="Unassembled WGS sequence"/>
</dbReference>
<feature type="transmembrane region" description="Helical" evidence="6">
    <location>
        <begin position="755"/>
        <end position="776"/>
    </location>
</feature>
<name>A0A0A2F0S0_9PORP</name>
<evidence type="ECO:0000256" key="2">
    <source>
        <dbReference type="ARBA" id="ARBA00022475"/>
    </source>
</evidence>
<evidence type="ECO:0000313" key="10">
    <source>
        <dbReference type="Proteomes" id="UP000030130"/>
    </source>
</evidence>
<gene>
    <name evidence="9" type="ORF">HR08_08570</name>
</gene>
<dbReference type="STRING" id="111105.HR09_11085"/>
<evidence type="ECO:0000313" key="9">
    <source>
        <dbReference type="EMBL" id="KGN84608.1"/>
    </source>
</evidence>
<dbReference type="InterPro" id="IPR050250">
    <property type="entry name" value="Macrolide_Exporter_MacB"/>
</dbReference>
<feature type="transmembrane region" description="Helical" evidence="6">
    <location>
        <begin position="286"/>
        <end position="308"/>
    </location>
</feature>
<feature type="transmembrane region" description="Helical" evidence="6">
    <location>
        <begin position="417"/>
        <end position="439"/>
    </location>
</feature>
<evidence type="ECO:0000259" key="8">
    <source>
        <dbReference type="Pfam" id="PF12704"/>
    </source>
</evidence>
<dbReference type="GO" id="GO:0022857">
    <property type="term" value="F:transmembrane transporter activity"/>
    <property type="evidence" value="ECO:0007669"/>
    <property type="project" value="TreeGrafter"/>
</dbReference>
<dbReference type="InterPro" id="IPR003838">
    <property type="entry name" value="ABC3_permease_C"/>
</dbReference>
<reference evidence="9 10" key="1">
    <citation type="submission" date="2014-08" db="EMBL/GenBank/DDBJ databases">
        <title>Porphyromonas gulae strain:COT-052_OH1451 Genome sequencing.</title>
        <authorList>
            <person name="Wallis C."/>
            <person name="Deusch O."/>
            <person name="O'Flynn C."/>
            <person name="Davis I."/>
            <person name="Jospin G."/>
            <person name="Darling A.E."/>
            <person name="Coil D.A."/>
            <person name="Alexiev A."/>
            <person name="Horsfall A."/>
            <person name="Kirkwood N."/>
            <person name="Harris S."/>
            <person name="Eisen J.A."/>
        </authorList>
    </citation>
    <scope>NUCLEOTIDE SEQUENCE [LARGE SCALE GENOMIC DNA]</scope>
    <source>
        <strain evidence="10">COT-052 OH1451</strain>
    </source>
</reference>
<feature type="domain" description="ABC3 transporter permease C-terminal" evidence="7">
    <location>
        <begin position="671"/>
        <end position="784"/>
    </location>
</feature>
<comment type="caution">
    <text evidence="9">The sequence shown here is derived from an EMBL/GenBank/DDBJ whole genome shotgun (WGS) entry which is preliminary data.</text>
</comment>
<evidence type="ECO:0000256" key="3">
    <source>
        <dbReference type="ARBA" id="ARBA00022692"/>
    </source>
</evidence>
<keyword evidence="4 6" id="KW-1133">Transmembrane helix</keyword>
<evidence type="ECO:0000259" key="7">
    <source>
        <dbReference type="Pfam" id="PF02687"/>
    </source>
</evidence>
<feature type="domain" description="MacB-like periplasmic core" evidence="8">
    <location>
        <begin position="22"/>
        <end position="238"/>
    </location>
</feature>
<feature type="domain" description="MacB-like periplasmic core" evidence="8">
    <location>
        <begin position="455"/>
        <end position="589"/>
    </location>
</feature>
<accession>A0A0A2F0S0</accession>
<evidence type="ECO:0000256" key="5">
    <source>
        <dbReference type="ARBA" id="ARBA00023136"/>
    </source>
</evidence>
<keyword evidence="3 6" id="KW-0812">Transmembrane</keyword>
<protein>
    <submittedName>
        <fullName evidence="9">ABC transporter permease</fullName>
    </submittedName>
</protein>
<comment type="subcellular location">
    <subcellularLocation>
        <location evidence="1">Cell membrane</location>
        <topology evidence="1">Multi-pass membrane protein</topology>
    </subcellularLocation>
</comment>
<evidence type="ECO:0000256" key="6">
    <source>
        <dbReference type="SAM" id="Phobius"/>
    </source>
</evidence>
<dbReference type="Pfam" id="PF02687">
    <property type="entry name" value="FtsX"/>
    <property type="match status" value="2"/>
</dbReference>
<feature type="domain" description="ABC3 transporter permease C-terminal" evidence="7">
    <location>
        <begin position="286"/>
        <end position="400"/>
    </location>
</feature>
<dbReference type="InterPro" id="IPR025857">
    <property type="entry name" value="MacB_PCD"/>
</dbReference>
<dbReference type="Pfam" id="PF12704">
    <property type="entry name" value="MacB_PCD"/>
    <property type="match status" value="2"/>
</dbReference>
<proteinExistence type="predicted"/>
<dbReference type="RefSeq" id="WP_039421764.1">
    <property type="nucleotide sequence ID" value="NZ_JRAI01000067.1"/>
</dbReference>
<feature type="transmembrane region" description="Helical" evidence="6">
    <location>
        <begin position="669"/>
        <end position="688"/>
    </location>
</feature>
<dbReference type="EMBL" id="JRAI01000067">
    <property type="protein sequence ID" value="KGN84608.1"/>
    <property type="molecule type" value="Genomic_DNA"/>
</dbReference>
<dbReference type="OrthoDB" id="905059at2"/>
<feature type="transmembrane region" description="Helical" evidence="6">
    <location>
        <begin position="336"/>
        <end position="353"/>
    </location>
</feature>
<feature type="transmembrane region" description="Helical" evidence="6">
    <location>
        <begin position="723"/>
        <end position="743"/>
    </location>
</feature>
<dbReference type="PANTHER" id="PTHR30572">
    <property type="entry name" value="MEMBRANE COMPONENT OF TRANSPORTER-RELATED"/>
    <property type="match status" value="1"/>
</dbReference>
<dbReference type="AlphaFoldDB" id="A0A0A2F0S0"/>
<feature type="transmembrane region" description="Helical" evidence="6">
    <location>
        <begin position="21"/>
        <end position="41"/>
    </location>
</feature>
<keyword evidence="5 6" id="KW-0472">Membrane</keyword>
<dbReference type="eggNOG" id="COG0577">
    <property type="taxonomic scope" value="Bacteria"/>
</dbReference>
<keyword evidence="2" id="KW-1003">Cell membrane</keyword>
<evidence type="ECO:0000256" key="4">
    <source>
        <dbReference type="ARBA" id="ARBA00022989"/>
    </source>
</evidence>
<sequence>MLPLRLAARRLFRQGEHSISKLLTLTLGLSVSVLLLSIVIYQRSYERDFPHHDRICIVKTHGTRQSQEGDKPEELDFPQVSGGVAPAIQEEIPGVELATRTTLYGTSKMVLEDNKTYETKTLLAEPAFLDMFGVELIAGVRDSALRDNMTCLISESMARKMGGDVLGKRLRPVESKSGRAITIGGVFEDLPHNSSIQADMLLPITWMPAESLNNWIGNDRYIAYVRLRPGVSPESLDGALLEMQKRHQDMEVFRKAGVELHYSLTPFNRLRLEDPTLVNMLQIQQIVAIAVLLISLLNYVLMTLASMVNRRRAAAIRKCYGAMPVQIQGTMIWETFLYLLLSLVLAVLTLVLFRKPMEALIETPLLHLISWRVAAALAGVLAVATFFMGWIPGYSLSRTPVMNIFRKSVVHNRLWKLGLLAVEFVAATFLFGLLAVTGLQYRHMVGQDAGYKASGLYYVPIESLDQQQLPVVIEKLKALPEVEGYTLTTALPASSGQSGDNLIDPATERELINVADLFYVDEHYLNVYGIELLEGKNFDTATEKDREIMLSKKAAAELARLMNWKDGVIGKNIILTSFGRVVIRGVYDDLMLRRQHLSPYPEKLPSAIVYGDAWLHYLTIRLRHDDAELLHRVNGILSEADPYKETSFLSVEMELLSRFEAAKTFRNTILFGSIVAILIALIGLVGYVNTEVNRRRKELAIRKINGAGEGDILRLFLRSISRLSVPSVLAGLFVAYLFGRNWLEKFSYRIELNGRIFLLVGLLVLLIIALAVVINLRRIARRNPVNELRYE</sequence>
<evidence type="ECO:0000256" key="1">
    <source>
        <dbReference type="ARBA" id="ARBA00004651"/>
    </source>
</evidence>
<dbReference type="PANTHER" id="PTHR30572:SF18">
    <property type="entry name" value="ABC-TYPE MACROLIDE FAMILY EXPORT SYSTEM PERMEASE COMPONENT 2"/>
    <property type="match status" value="1"/>
</dbReference>